<dbReference type="PROSITE" id="PS51782">
    <property type="entry name" value="LYSM"/>
    <property type="match status" value="1"/>
</dbReference>
<dbReference type="InterPro" id="IPR036779">
    <property type="entry name" value="LysM_dom_sf"/>
</dbReference>
<protein>
    <recommendedName>
        <fullName evidence="3">LysM domain-containing protein</fullName>
    </recommendedName>
</protein>
<organism evidence="4 5">
    <name type="scientific">Thalictrum thalictroides</name>
    <name type="common">Rue-anemone</name>
    <name type="synonym">Anemone thalictroides</name>
    <dbReference type="NCBI Taxonomy" id="46969"/>
    <lineage>
        <taxon>Eukaryota</taxon>
        <taxon>Viridiplantae</taxon>
        <taxon>Streptophyta</taxon>
        <taxon>Embryophyta</taxon>
        <taxon>Tracheophyta</taxon>
        <taxon>Spermatophyta</taxon>
        <taxon>Magnoliopsida</taxon>
        <taxon>Ranunculales</taxon>
        <taxon>Ranunculaceae</taxon>
        <taxon>Thalictroideae</taxon>
        <taxon>Thalictrum</taxon>
    </lineage>
</organism>
<dbReference type="GO" id="GO:0008061">
    <property type="term" value="F:chitin binding"/>
    <property type="evidence" value="ECO:0007669"/>
    <property type="project" value="UniProtKB-KW"/>
</dbReference>
<dbReference type="InterPro" id="IPR052210">
    <property type="entry name" value="LysM1-like"/>
</dbReference>
<dbReference type="InterPro" id="IPR018392">
    <property type="entry name" value="LysM"/>
</dbReference>
<proteinExistence type="predicted"/>
<sequence length="114" mass="12492">MVSRIKSTGRNRTLNFSRNIMAKSNNMIMNLILLISLLFIVSISMADGAFSAKKKISPTPQCESVYGVKAGDTCSGITQMFKLAAQLFSDLNPNLVCDKLFVGQWVCTEGEFSS</sequence>
<evidence type="ECO:0000313" key="5">
    <source>
        <dbReference type="Proteomes" id="UP000554482"/>
    </source>
</evidence>
<dbReference type="SMART" id="SM00257">
    <property type="entry name" value="LysM"/>
    <property type="match status" value="1"/>
</dbReference>
<dbReference type="PANTHER" id="PTHR34997:SF1">
    <property type="entry name" value="PEPTIDOGLYCAN-BINDING LYSIN DOMAIN"/>
    <property type="match status" value="1"/>
</dbReference>
<comment type="caution">
    <text evidence="4">The sequence shown here is derived from an EMBL/GenBank/DDBJ whole genome shotgun (WGS) entry which is preliminary data.</text>
</comment>
<dbReference type="AlphaFoldDB" id="A0A7J6VMX2"/>
<dbReference type="SUPFAM" id="SSF54106">
    <property type="entry name" value="LysM domain"/>
    <property type="match status" value="1"/>
</dbReference>
<accession>A0A7J6VMX2</accession>
<evidence type="ECO:0000256" key="1">
    <source>
        <dbReference type="ARBA" id="ARBA00022669"/>
    </source>
</evidence>
<dbReference type="Proteomes" id="UP000554482">
    <property type="component" value="Unassembled WGS sequence"/>
</dbReference>
<evidence type="ECO:0000313" key="4">
    <source>
        <dbReference type="EMBL" id="KAF5185692.1"/>
    </source>
</evidence>
<dbReference type="PANTHER" id="PTHR34997">
    <property type="entry name" value="AM15"/>
    <property type="match status" value="1"/>
</dbReference>
<evidence type="ECO:0000259" key="3">
    <source>
        <dbReference type="PROSITE" id="PS51782"/>
    </source>
</evidence>
<feature type="domain" description="LysM" evidence="3">
    <location>
        <begin position="64"/>
        <end position="108"/>
    </location>
</feature>
<dbReference type="CDD" id="cd00118">
    <property type="entry name" value="LysM"/>
    <property type="match status" value="1"/>
</dbReference>
<name>A0A7J6VMX2_THATH</name>
<dbReference type="Pfam" id="PF01476">
    <property type="entry name" value="LysM"/>
    <property type="match status" value="1"/>
</dbReference>
<gene>
    <name evidence="4" type="ORF">FRX31_024722</name>
</gene>
<dbReference type="OrthoDB" id="1921017at2759"/>
<keyword evidence="5" id="KW-1185">Reference proteome</keyword>
<evidence type="ECO:0000256" key="2">
    <source>
        <dbReference type="ARBA" id="ARBA00023026"/>
    </source>
</evidence>
<reference evidence="4 5" key="1">
    <citation type="submission" date="2020-06" db="EMBL/GenBank/DDBJ databases">
        <title>Transcriptomic and genomic resources for Thalictrum thalictroides and T. hernandezii: Facilitating candidate gene discovery in an emerging model plant lineage.</title>
        <authorList>
            <person name="Arias T."/>
            <person name="Riano-Pachon D.M."/>
            <person name="Di Stilio V.S."/>
        </authorList>
    </citation>
    <scope>NUCLEOTIDE SEQUENCE [LARGE SCALE GENOMIC DNA]</scope>
    <source>
        <strain evidence="5">cv. WT478/WT964</strain>
        <tissue evidence="4">Leaves</tissue>
    </source>
</reference>
<dbReference type="EMBL" id="JABWDY010030346">
    <property type="protein sequence ID" value="KAF5185692.1"/>
    <property type="molecule type" value="Genomic_DNA"/>
</dbReference>
<dbReference type="Gene3D" id="3.10.350.10">
    <property type="entry name" value="LysM domain"/>
    <property type="match status" value="1"/>
</dbReference>
<keyword evidence="1" id="KW-0147">Chitin-binding</keyword>
<keyword evidence="2" id="KW-0843">Virulence</keyword>